<gene>
    <name evidence="2" type="ORF">GWK36_02670</name>
</gene>
<dbReference type="AlphaFoldDB" id="A0A6G7VB41"/>
<dbReference type="EMBL" id="CP048029">
    <property type="protein sequence ID" value="QIK37086.1"/>
    <property type="molecule type" value="Genomic_DNA"/>
</dbReference>
<dbReference type="RefSeq" id="WP_166269859.1">
    <property type="nucleotide sequence ID" value="NZ_CP048029.1"/>
</dbReference>
<protein>
    <submittedName>
        <fullName evidence="2">Uncharacterized protein</fullName>
    </submittedName>
</protein>
<name>A0A6G7VB41_9GAMM</name>
<keyword evidence="1" id="KW-0812">Transmembrane</keyword>
<proteinExistence type="predicted"/>
<accession>A0A6G7VB41</accession>
<sequence>MSLCAKCSNPLWPFLLASIIAGVITYLTWLVLGLTPLSFGQRLSGALTTFVVSEAALFAYVIQCLQRHCQHDQRRPSSNRP</sequence>
<reference evidence="3" key="1">
    <citation type="submission" date="2020-01" db="EMBL/GenBank/DDBJ databases">
        <title>Caldichromatium gen. nov., sp. nov., a thermophilic purple sulfur bacterium member of the family Chromatiaceae isolated from Nakabusa hot spring, Japan.</title>
        <authorList>
            <person name="Saini M.K."/>
            <person name="Hanada S."/>
            <person name="Tank M."/>
        </authorList>
    </citation>
    <scope>NUCLEOTIDE SEQUENCE [LARGE SCALE GENOMIC DNA]</scope>
    <source>
        <strain evidence="3">No.7</strain>
    </source>
</reference>
<organism evidence="2 3">
    <name type="scientific">Caldichromatium japonicum</name>
    <dbReference type="NCBI Taxonomy" id="2699430"/>
    <lineage>
        <taxon>Bacteria</taxon>
        <taxon>Pseudomonadati</taxon>
        <taxon>Pseudomonadota</taxon>
        <taxon>Gammaproteobacteria</taxon>
        <taxon>Chromatiales</taxon>
        <taxon>Chromatiaceae</taxon>
        <taxon>Caldichromatium</taxon>
    </lineage>
</organism>
<feature type="transmembrane region" description="Helical" evidence="1">
    <location>
        <begin position="44"/>
        <end position="65"/>
    </location>
</feature>
<keyword evidence="3" id="KW-1185">Reference proteome</keyword>
<evidence type="ECO:0000313" key="3">
    <source>
        <dbReference type="Proteomes" id="UP000502699"/>
    </source>
</evidence>
<keyword evidence="1" id="KW-1133">Transmembrane helix</keyword>
<evidence type="ECO:0000256" key="1">
    <source>
        <dbReference type="SAM" id="Phobius"/>
    </source>
</evidence>
<evidence type="ECO:0000313" key="2">
    <source>
        <dbReference type="EMBL" id="QIK37086.1"/>
    </source>
</evidence>
<dbReference type="KEGG" id="cjap:GWK36_02670"/>
<feature type="transmembrane region" description="Helical" evidence="1">
    <location>
        <begin position="12"/>
        <end position="32"/>
    </location>
</feature>
<keyword evidence="1" id="KW-0472">Membrane</keyword>
<dbReference type="Proteomes" id="UP000502699">
    <property type="component" value="Chromosome"/>
</dbReference>